<dbReference type="Gene3D" id="3.10.50.40">
    <property type="match status" value="1"/>
</dbReference>
<evidence type="ECO:0000313" key="5">
    <source>
        <dbReference type="EMBL" id="CAD8301134.1"/>
    </source>
</evidence>
<comment type="catalytic activity">
    <reaction evidence="2">
        <text>[protein]-peptidylproline (omega=180) = [protein]-peptidylproline (omega=0)</text>
        <dbReference type="Rhea" id="RHEA:16237"/>
        <dbReference type="Rhea" id="RHEA-COMP:10747"/>
        <dbReference type="Rhea" id="RHEA-COMP:10748"/>
        <dbReference type="ChEBI" id="CHEBI:83833"/>
        <dbReference type="ChEBI" id="CHEBI:83834"/>
        <dbReference type="EC" id="5.2.1.8"/>
    </reaction>
</comment>
<dbReference type="InterPro" id="IPR046357">
    <property type="entry name" value="PPIase_dom_sf"/>
</dbReference>
<dbReference type="SUPFAM" id="SSF54534">
    <property type="entry name" value="FKBP-like"/>
    <property type="match status" value="1"/>
</dbReference>
<dbReference type="InterPro" id="IPR001763">
    <property type="entry name" value="Rhodanese-like_dom"/>
</dbReference>
<dbReference type="PANTHER" id="PTHR43629:SF2">
    <property type="entry name" value="RHODANESE-LIKE_PPIC DOMAIN-CONTAINING PROTEIN 12, CHLOROPLASTIC"/>
    <property type="match status" value="1"/>
</dbReference>
<dbReference type="EC" id="5.2.1.8" evidence="2"/>
<dbReference type="SMART" id="SM00450">
    <property type="entry name" value="RHOD"/>
    <property type="match status" value="1"/>
</dbReference>
<proteinExistence type="predicted"/>
<evidence type="ECO:0000259" key="4">
    <source>
        <dbReference type="PROSITE" id="PS50206"/>
    </source>
</evidence>
<gene>
    <name evidence="5" type="ORF">CEUR00632_LOCUS15910</name>
</gene>
<dbReference type="SUPFAM" id="SSF52821">
    <property type="entry name" value="Rhodanese/Cell cycle control phosphatase"/>
    <property type="match status" value="1"/>
</dbReference>
<keyword evidence="1 2" id="KW-0413">Isomerase</keyword>
<evidence type="ECO:0000256" key="2">
    <source>
        <dbReference type="RuleBase" id="RU363014"/>
    </source>
</evidence>
<protein>
    <recommendedName>
        <fullName evidence="2">Peptidyl-prolyl cis-trans isomerase</fullName>
        <ecNumber evidence="2">5.2.1.8</ecNumber>
    </recommendedName>
</protein>
<keyword evidence="1 2" id="KW-0697">Rotamase</keyword>
<dbReference type="InterPro" id="IPR052204">
    <property type="entry name" value="PpiC/parvulin_rotamase"/>
</dbReference>
<evidence type="ECO:0000256" key="1">
    <source>
        <dbReference type="PROSITE-ProRule" id="PRU00278"/>
    </source>
</evidence>
<dbReference type="Pfam" id="PF13616">
    <property type="entry name" value="Rotamase_3"/>
    <property type="match status" value="1"/>
</dbReference>
<feature type="domain" description="PpiC" evidence="3">
    <location>
        <begin position="40"/>
        <end position="136"/>
    </location>
</feature>
<dbReference type="Pfam" id="PF00581">
    <property type="entry name" value="Rhodanese"/>
    <property type="match status" value="1"/>
</dbReference>
<sequence>MAQLQNCCRALQSLARRHTRPAPGGVRCMASASAPLPGSQAQRLVAHILVRDASGAGGAAARLDELEAQLRGGTPFQKLASEASEDRSSSHKGGVLGWLQRGTFYPEFEEAAFGASIGDIVRASTSLGVHLIEVKEERFIASVQQVSVQELSEMLSNPDLVEDVQLIDVREPWEEETASLPFFRLFPLSKLQVWGPSIAEQLDPSRETLVLCHHGVRSMQVATFLVSNAGFTNVKNVTSGIHAYSTQVDASVQIY</sequence>
<dbReference type="PROSITE" id="PS50206">
    <property type="entry name" value="RHODANESE_3"/>
    <property type="match status" value="1"/>
</dbReference>
<reference evidence="5" key="1">
    <citation type="submission" date="2021-01" db="EMBL/GenBank/DDBJ databases">
        <authorList>
            <person name="Corre E."/>
            <person name="Pelletier E."/>
            <person name="Niang G."/>
            <person name="Scheremetjew M."/>
            <person name="Finn R."/>
            <person name="Kale V."/>
            <person name="Holt S."/>
            <person name="Cochrane G."/>
            <person name="Meng A."/>
            <person name="Brown T."/>
            <person name="Cohen L."/>
        </authorList>
    </citation>
    <scope>NUCLEOTIDE SEQUENCE</scope>
    <source>
        <strain evidence="5">CCMP219</strain>
    </source>
</reference>
<feature type="domain" description="Rhodanese" evidence="4">
    <location>
        <begin position="160"/>
        <end position="253"/>
    </location>
</feature>
<evidence type="ECO:0000259" key="3">
    <source>
        <dbReference type="PROSITE" id="PS50198"/>
    </source>
</evidence>
<dbReference type="EMBL" id="HBEC01034237">
    <property type="protein sequence ID" value="CAD8301134.1"/>
    <property type="molecule type" value="Transcribed_RNA"/>
</dbReference>
<dbReference type="InterPro" id="IPR036873">
    <property type="entry name" value="Rhodanese-like_dom_sf"/>
</dbReference>
<dbReference type="GO" id="GO:0003755">
    <property type="term" value="F:peptidyl-prolyl cis-trans isomerase activity"/>
    <property type="evidence" value="ECO:0007669"/>
    <property type="project" value="UniProtKB-UniRule"/>
</dbReference>
<name>A0A7R9VQC4_9CHLO</name>
<accession>A0A7R9VQC4</accession>
<dbReference type="PROSITE" id="PS50198">
    <property type="entry name" value="PPIC_PPIASE_2"/>
    <property type="match status" value="1"/>
</dbReference>
<dbReference type="Gene3D" id="3.40.250.10">
    <property type="entry name" value="Rhodanese-like domain"/>
    <property type="match status" value="1"/>
</dbReference>
<dbReference type="AlphaFoldDB" id="A0A7R9VQC4"/>
<dbReference type="InterPro" id="IPR000297">
    <property type="entry name" value="PPIase_PpiC"/>
</dbReference>
<dbReference type="PANTHER" id="PTHR43629">
    <property type="entry name" value="PEPTIDYL-PROLYL CIS-TRANS ISOMERASE"/>
    <property type="match status" value="1"/>
</dbReference>
<organism evidence="5">
    <name type="scientific">Chlamydomonas euryale</name>
    <dbReference type="NCBI Taxonomy" id="1486919"/>
    <lineage>
        <taxon>Eukaryota</taxon>
        <taxon>Viridiplantae</taxon>
        <taxon>Chlorophyta</taxon>
        <taxon>core chlorophytes</taxon>
        <taxon>Chlorophyceae</taxon>
        <taxon>CS clade</taxon>
        <taxon>Chlamydomonadales</taxon>
        <taxon>Chlamydomonadaceae</taxon>
        <taxon>Chlamydomonas</taxon>
    </lineage>
</organism>